<name>A0A6N2UKD5_BLAHA</name>
<evidence type="ECO:0000256" key="1">
    <source>
        <dbReference type="ARBA" id="ARBA00022723"/>
    </source>
</evidence>
<protein>
    <submittedName>
        <fullName evidence="6">D-arabitol-phosphate dehydrogenase</fullName>
        <ecNumber evidence="6">1.1.1.301</ecNumber>
    </submittedName>
</protein>
<dbReference type="GO" id="GO:0008270">
    <property type="term" value="F:zinc ion binding"/>
    <property type="evidence" value="ECO:0007669"/>
    <property type="project" value="InterPro"/>
</dbReference>
<accession>A0A6N2UKD5</accession>
<dbReference type="Pfam" id="PF00107">
    <property type="entry name" value="ADH_zinc_N"/>
    <property type="match status" value="1"/>
</dbReference>
<dbReference type="InterPro" id="IPR011032">
    <property type="entry name" value="GroES-like_sf"/>
</dbReference>
<dbReference type="InterPro" id="IPR002328">
    <property type="entry name" value="ADH_Zn_CS"/>
</dbReference>
<keyword evidence="3 6" id="KW-0560">Oxidoreductase</keyword>
<dbReference type="RefSeq" id="WP_156342503.1">
    <property type="nucleotide sequence ID" value="NZ_CACRSY010000014.1"/>
</dbReference>
<gene>
    <name evidence="6" type="ORF">BHLFYP23_00492</name>
</gene>
<dbReference type="InterPro" id="IPR020843">
    <property type="entry name" value="ER"/>
</dbReference>
<dbReference type="SMART" id="SM00829">
    <property type="entry name" value="PKS_ER"/>
    <property type="match status" value="1"/>
</dbReference>
<comment type="cofactor">
    <cofactor evidence="4">
        <name>Zn(2+)</name>
        <dbReference type="ChEBI" id="CHEBI:29105"/>
    </cofactor>
</comment>
<sequence length="346" mass="37490">MKAVVLYSPNDFKTVEDYPKPTIGPNDMLLEMKRTAICGTDIRILEGKKTKSVRYGHVIGHEISGVICEVGENVQGYQVGDRVAVENVIPDGSCVMCVSGHDNICLNRKAIGYEFDGGFAEYVLLPQEAIEGGNVVKLSDDVSFGEGALIEPLSCCLRGQKNAGVKFNDVVVIIGAGPIGLMHIILAKAAGARKVIVSELNEFRREKAYECGADFVVNSAEEDLKQIVMNETDGIGADVVLIAIGIPQLVNSNLELVRKTGSVCLFAGFTKGVMAEIDPNLIHYGEINVCGSSAYKRQDYHEAAQMVMSGAVNLKPIITKVFKLEEFQEAYEAVKSGKELKVEIEP</sequence>
<dbReference type="SUPFAM" id="SSF50129">
    <property type="entry name" value="GroES-like"/>
    <property type="match status" value="1"/>
</dbReference>
<comment type="similarity">
    <text evidence="4">Belongs to the zinc-containing alcohol dehydrogenase family.</text>
</comment>
<dbReference type="AlphaFoldDB" id="A0A6N2UKD5"/>
<organism evidence="6">
    <name type="scientific">Blautia hansenii</name>
    <name type="common">Ruminococcus hansenii</name>
    <dbReference type="NCBI Taxonomy" id="1322"/>
    <lineage>
        <taxon>Bacteria</taxon>
        <taxon>Bacillati</taxon>
        <taxon>Bacillota</taxon>
        <taxon>Clostridia</taxon>
        <taxon>Lachnospirales</taxon>
        <taxon>Lachnospiraceae</taxon>
        <taxon>Blautia</taxon>
    </lineage>
</organism>
<keyword evidence="1 4" id="KW-0479">Metal-binding</keyword>
<dbReference type="InterPro" id="IPR050129">
    <property type="entry name" value="Zn_alcohol_dh"/>
</dbReference>
<dbReference type="Gene3D" id="3.90.180.10">
    <property type="entry name" value="Medium-chain alcohol dehydrogenases, catalytic domain"/>
    <property type="match status" value="1"/>
</dbReference>
<dbReference type="PANTHER" id="PTHR43401:SF2">
    <property type="entry name" value="L-THREONINE 3-DEHYDROGENASE"/>
    <property type="match status" value="1"/>
</dbReference>
<evidence type="ECO:0000256" key="3">
    <source>
        <dbReference type="ARBA" id="ARBA00023002"/>
    </source>
</evidence>
<evidence type="ECO:0000256" key="4">
    <source>
        <dbReference type="RuleBase" id="RU361277"/>
    </source>
</evidence>
<dbReference type="InterPro" id="IPR013154">
    <property type="entry name" value="ADH-like_N"/>
</dbReference>
<dbReference type="InterPro" id="IPR036291">
    <property type="entry name" value="NAD(P)-bd_dom_sf"/>
</dbReference>
<reference evidence="6" key="1">
    <citation type="submission" date="2019-11" db="EMBL/GenBank/DDBJ databases">
        <authorList>
            <person name="Feng L."/>
        </authorList>
    </citation>
    <scope>NUCLEOTIDE SEQUENCE</scope>
    <source>
        <strain evidence="6">BhanseniiLFYP23</strain>
    </source>
</reference>
<keyword evidence="2 4" id="KW-0862">Zinc</keyword>
<evidence type="ECO:0000259" key="5">
    <source>
        <dbReference type="SMART" id="SM00829"/>
    </source>
</evidence>
<proteinExistence type="inferred from homology"/>
<dbReference type="SUPFAM" id="SSF51735">
    <property type="entry name" value="NAD(P)-binding Rossmann-fold domains"/>
    <property type="match status" value="1"/>
</dbReference>
<dbReference type="CDD" id="cd08235">
    <property type="entry name" value="iditol_2_DH_like"/>
    <property type="match status" value="1"/>
</dbReference>
<dbReference type="InterPro" id="IPR013149">
    <property type="entry name" value="ADH-like_C"/>
</dbReference>
<evidence type="ECO:0000313" key="6">
    <source>
        <dbReference type="EMBL" id="VYT18149.1"/>
    </source>
</evidence>
<dbReference type="EC" id="1.1.1.301" evidence="6"/>
<dbReference type="PROSITE" id="PS00059">
    <property type="entry name" value="ADH_ZINC"/>
    <property type="match status" value="1"/>
</dbReference>
<dbReference type="Pfam" id="PF08240">
    <property type="entry name" value="ADH_N"/>
    <property type="match status" value="1"/>
</dbReference>
<dbReference type="Gene3D" id="3.40.50.720">
    <property type="entry name" value="NAD(P)-binding Rossmann-like Domain"/>
    <property type="match status" value="1"/>
</dbReference>
<dbReference type="EMBL" id="CACRSY010000014">
    <property type="protein sequence ID" value="VYT18149.1"/>
    <property type="molecule type" value="Genomic_DNA"/>
</dbReference>
<dbReference type="PANTHER" id="PTHR43401">
    <property type="entry name" value="L-THREONINE 3-DEHYDROGENASE"/>
    <property type="match status" value="1"/>
</dbReference>
<dbReference type="GO" id="GO:0016491">
    <property type="term" value="F:oxidoreductase activity"/>
    <property type="evidence" value="ECO:0007669"/>
    <property type="project" value="UniProtKB-KW"/>
</dbReference>
<evidence type="ECO:0000256" key="2">
    <source>
        <dbReference type="ARBA" id="ARBA00022833"/>
    </source>
</evidence>
<feature type="domain" description="Enoyl reductase (ER)" evidence="5">
    <location>
        <begin position="8"/>
        <end position="344"/>
    </location>
</feature>